<dbReference type="PANTHER" id="PTHR47654:SF5">
    <property type="entry name" value="TRANSCRIPTION FACTOR DOMAIN-CONTAINING PROTEIN"/>
    <property type="match status" value="1"/>
</dbReference>
<dbReference type="HOGENOM" id="CLU_011910_2_0_1"/>
<name>A0A072P1J1_9EURO</name>
<comment type="caution">
    <text evidence="3">The sequence shown here is derived from an EMBL/GenBank/DDBJ whole genome shotgun (WGS) entry which is preliminary data.</text>
</comment>
<dbReference type="EMBL" id="AMGV01000012">
    <property type="protein sequence ID" value="KEF53696.1"/>
    <property type="molecule type" value="Genomic_DNA"/>
</dbReference>
<dbReference type="VEuPathDB" id="FungiDB:A1O9_10096"/>
<dbReference type="OrthoDB" id="5296287at2759"/>
<dbReference type="InterPro" id="IPR053230">
    <property type="entry name" value="Trans_reg_galc"/>
</dbReference>
<dbReference type="SMART" id="SM00906">
    <property type="entry name" value="Fungal_trans"/>
    <property type="match status" value="1"/>
</dbReference>
<reference evidence="3 4" key="1">
    <citation type="submission" date="2013-03" db="EMBL/GenBank/DDBJ databases">
        <title>The Genome Sequence of Exophiala aquamarina CBS 119918.</title>
        <authorList>
            <consortium name="The Broad Institute Genomics Platform"/>
            <person name="Cuomo C."/>
            <person name="de Hoog S."/>
            <person name="Gorbushina A."/>
            <person name="Walker B."/>
            <person name="Young S.K."/>
            <person name="Zeng Q."/>
            <person name="Gargeya S."/>
            <person name="Fitzgerald M."/>
            <person name="Haas B."/>
            <person name="Abouelleil A."/>
            <person name="Allen A.W."/>
            <person name="Alvarado L."/>
            <person name="Arachchi H.M."/>
            <person name="Berlin A.M."/>
            <person name="Chapman S.B."/>
            <person name="Gainer-Dewar J."/>
            <person name="Goldberg J."/>
            <person name="Griggs A."/>
            <person name="Gujja S."/>
            <person name="Hansen M."/>
            <person name="Howarth C."/>
            <person name="Imamovic A."/>
            <person name="Ireland A."/>
            <person name="Larimer J."/>
            <person name="McCowan C."/>
            <person name="Murphy C."/>
            <person name="Pearson M."/>
            <person name="Poon T.W."/>
            <person name="Priest M."/>
            <person name="Roberts A."/>
            <person name="Saif S."/>
            <person name="Shea T."/>
            <person name="Sisk P."/>
            <person name="Sykes S."/>
            <person name="Wortman J."/>
            <person name="Nusbaum C."/>
            <person name="Birren B."/>
        </authorList>
    </citation>
    <scope>NUCLEOTIDE SEQUENCE [LARGE SCALE GENOMIC DNA]</scope>
    <source>
        <strain evidence="3 4">CBS 119918</strain>
    </source>
</reference>
<sequence>MHSIELHGDGTLGFVGKISELSWIARACSYLDSPAMQSSNTKENRDDHYSATQFNYYTDDDNLLSIDEDLVDALHWPGDVTVKILSEAFFHALHGIFDSFAREQFLTDLDVFSRIPHPLSWDQRRWLGVANLTWAIASKWLNRSMLNDDPTVEGHLVYYARARALGIDHRIMLNYPGLQGVRASGLLSVYLFINGSINKAWILVGLAMRAAICIGLHLKAADGVLKPSQLEERVRLWYSLYSLEVTVSEVFGKPPSLSLGYTTVTLDALKSATDENASILSDAVGSKKLWLDFLRSRRNVTQTMRGGQVPWQNLQFVGYTPPEQHRSFRVQLSRLSNRVMTELYMPNQKVTWAETQERIGTLDTELAEWEQSLPEDLSLQSVVPTSTDPRAKIDLALYYYSIRMILFRPCLCHIRIQGESDTSKKFNSNSAWNCVYAAISIVDIFPDDPTPHEAYQLLPWAMLLHYLGQVMAIFILELCLNMEHFGNSANHLTPHVTKAMSYLWCLTSNSLSAYKAWRIYRRMLSVVSEQVDGFDITNIPINACVPQAWTLIDETALQNVLQPIGNPGMHH</sequence>
<dbReference type="GO" id="GO:0006351">
    <property type="term" value="P:DNA-templated transcription"/>
    <property type="evidence" value="ECO:0007669"/>
    <property type="project" value="InterPro"/>
</dbReference>
<proteinExistence type="predicted"/>
<dbReference type="CDD" id="cd12148">
    <property type="entry name" value="fungal_TF_MHR"/>
    <property type="match status" value="1"/>
</dbReference>
<dbReference type="GO" id="GO:0008270">
    <property type="term" value="F:zinc ion binding"/>
    <property type="evidence" value="ECO:0007669"/>
    <property type="project" value="InterPro"/>
</dbReference>
<evidence type="ECO:0000313" key="4">
    <source>
        <dbReference type="Proteomes" id="UP000027920"/>
    </source>
</evidence>
<evidence type="ECO:0000256" key="1">
    <source>
        <dbReference type="ARBA" id="ARBA00023242"/>
    </source>
</evidence>
<evidence type="ECO:0000259" key="2">
    <source>
        <dbReference type="SMART" id="SM00906"/>
    </source>
</evidence>
<evidence type="ECO:0000313" key="3">
    <source>
        <dbReference type="EMBL" id="KEF53696.1"/>
    </source>
</evidence>
<keyword evidence="4" id="KW-1185">Reference proteome</keyword>
<dbReference type="GO" id="GO:0003677">
    <property type="term" value="F:DNA binding"/>
    <property type="evidence" value="ECO:0007669"/>
    <property type="project" value="InterPro"/>
</dbReference>
<organism evidence="3 4">
    <name type="scientific">Exophiala aquamarina CBS 119918</name>
    <dbReference type="NCBI Taxonomy" id="1182545"/>
    <lineage>
        <taxon>Eukaryota</taxon>
        <taxon>Fungi</taxon>
        <taxon>Dikarya</taxon>
        <taxon>Ascomycota</taxon>
        <taxon>Pezizomycotina</taxon>
        <taxon>Eurotiomycetes</taxon>
        <taxon>Chaetothyriomycetidae</taxon>
        <taxon>Chaetothyriales</taxon>
        <taxon>Herpotrichiellaceae</taxon>
        <taxon>Exophiala</taxon>
    </lineage>
</organism>
<dbReference type="PANTHER" id="PTHR47654">
    <property type="entry name" value="ZN(II)2CYS6 TRANSCRIPTION FACTOR (EUROFUNG)-RELATED"/>
    <property type="match status" value="1"/>
</dbReference>
<protein>
    <recommendedName>
        <fullName evidence="2">Xylanolytic transcriptional activator regulatory domain-containing protein</fullName>
    </recommendedName>
</protein>
<keyword evidence="1" id="KW-0539">Nucleus</keyword>
<dbReference type="AlphaFoldDB" id="A0A072P1J1"/>
<gene>
    <name evidence="3" type="ORF">A1O9_10096</name>
</gene>
<feature type="domain" description="Xylanolytic transcriptional activator regulatory" evidence="2">
    <location>
        <begin position="200"/>
        <end position="273"/>
    </location>
</feature>
<accession>A0A072P1J1</accession>
<dbReference type="RefSeq" id="XP_013256286.1">
    <property type="nucleotide sequence ID" value="XM_013400832.1"/>
</dbReference>
<dbReference type="GeneID" id="25285002"/>
<dbReference type="InterPro" id="IPR007219">
    <property type="entry name" value="XnlR_reg_dom"/>
</dbReference>
<dbReference type="Pfam" id="PF04082">
    <property type="entry name" value="Fungal_trans"/>
    <property type="match status" value="1"/>
</dbReference>
<dbReference type="Proteomes" id="UP000027920">
    <property type="component" value="Unassembled WGS sequence"/>
</dbReference>